<sequence>MNHIDKYIPLEEVYKCSGVYPYAFNTINKMIWFKENRPDIIEKAHRFLFIPSLLIHKLTGSLLNESTMMGTSMMADLKKRDFSNKILKTLHLDKEIFGPIANPGDKAGEVTLESSQITGIPQGTPAFLAGHDTQFAIFGSGAQLNQPVLSSGTWEILMTRSKSFSASQHDLANNLTTEADSIPDVYNIGQNWLGSGVLEWFSRNFYPELTGDQLYQKMIKDAEQELPGAQGITVDPAFYDDGSSVNSGTITGLTIGTKRGQLYRAFLESLAFRLREGLEALETAGNFKAERIICVGGGSKNKLWNQLRADICNTPIQLIDQKETTVLGASMFVFAGAGIFKSAEEARKNITYNPQVIYPSDNRKVYDQLYSNYLTFKKSI</sequence>
<dbReference type="GO" id="GO:0016773">
    <property type="term" value="F:phosphotransferase activity, alcohol group as acceptor"/>
    <property type="evidence" value="ECO:0007669"/>
    <property type="project" value="InterPro"/>
</dbReference>
<evidence type="ECO:0000259" key="4">
    <source>
        <dbReference type="Pfam" id="PF00370"/>
    </source>
</evidence>
<dbReference type="PANTHER" id="PTHR43095:SF5">
    <property type="entry name" value="XYLULOSE KINASE"/>
    <property type="match status" value="1"/>
</dbReference>
<reference evidence="6 7" key="1">
    <citation type="journal article" date="2014" name="Genome Announc.">
        <title>Draft Genome Sequence of Cytophaga fermentans JCM 21142T, a Facultative Anaerobe Isolated from Marine Mud.</title>
        <authorList>
            <person name="Starns D."/>
            <person name="Oshima K."/>
            <person name="Suda W."/>
            <person name="Iino T."/>
            <person name="Yuki M."/>
            <person name="Inoue J."/>
            <person name="Kitamura K."/>
            <person name="Iida T."/>
            <person name="Darby A."/>
            <person name="Hattori M."/>
            <person name="Ohkuma M."/>
        </authorList>
    </citation>
    <scope>NUCLEOTIDE SEQUENCE [LARGE SCALE GENOMIC DNA]</scope>
    <source>
        <strain evidence="6 7">JCM 21142</strain>
    </source>
</reference>
<evidence type="ECO:0000256" key="3">
    <source>
        <dbReference type="ARBA" id="ARBA00022777"/>
    </source>
</evidence>
<dbReference type="InterPro" id="IPR043129">
    <property type="entry name" value="ATPase_NBD"/>
</dbReference>
<dbReference type="PROSITE" id="PS00933">
    <property type="entry name" value="FGGY_KINASES_1"/>
    <property type="match status" value="1"/>
</dbReference>
<dbReference type="eggNOG" id="COG1070">
    <property type="taxonomic scope" value="Bacteria"/>
</dbReference>
<dbReference type="SUPFAM" id="SSF53067">
    <property type="entry name" value="Actin-like ATPase domain"/>
    <property type="match status" value="2"/>
</dbReference>
<evidence type="ECO:0000313" key="6">
    <source>
        <dbReference type="EMBL" id="GAF01955.1"/>
    </source>
</evidence>
<dbReference type="InterPro" id="IPR018483">
    <property type="entry name" value="Carb_kinase_FGGY_CS"/>
</dbReference>
<dbReference type="InterPro" id="IPR050406">
    <property type="entry name" value="FGGY_Carb_Kinase"/>
</dbReference>
<dbReference type="InterPro" id="IPR018485">
    <property type="entry name" value="FGGY_C"/>
</dbReference>
<dbReference type="CDD" id="cd07773">
    <property type="entry name" value="ASKHA_NBD_FGGY_FK"/>
    <property type="match status" value="1"/>
</dbReference>
<name>W7XV53_9BACT</name>
<dbReference type="Proteomes" id="UP000019402">
    <property type="component" value="Unassembled WGS sequence"/>
</dbReference>
<keyword evidence="3 6" id="KW-0418">Kinase</keyword>
<dbReference type="GO" id="GO:0005975">
    <property type="term" value="P:carbohydrate metabolic process"/>
    <property type="evidence" value="ECO:0007669"/>
    <property type="project" value="InterPro"/>
</dbReference>
<feature type="domain" description="Carbohydrate kinase FGGY C-terminal" evidence="5">
    <location>
        <begin position="149"/>
        <end position="332"/>
    </location>
</feature>
<dbReference type="GO" id="GO:0016301">
    <property type="term" value="F:kinase activity"/>
    <property type="evidence" value="ECO:0007669"/>
    <property type="project" value="UniProtKB-KW"/>
</dbReference>
<organism evidence="6 7">
    <name type="scientific">Saccharicrinis fermentans DSM 9555 = JCM 21142</name>
    <dbReference type="NCBI Taxonomy" id="869213"/>
    <lineage>
        <taxon>Bacteria</taxon>
        <taxon>Pseudomonadati</taxon>
        <taxon>Bacteroidota</taxon>
        <taxon>Bacteroidia</taxon>
        <taxon>Marinilabiliales</taxon>
        <taxon>Marinilabiliaceae</taxon>
        <taxon>Saccharicrinis</taxon>
    </lineage>
</organism>
<comment type="caution">
    <text evidence="6">The sequence shown here is derived from an EMBL/GenBank/DDBJ whole genome shotgun (WGS) entry which is preliminary data.</text>
</comment>
<evidence type="ECO:0000256" key="2">
    <source>
        <dbReference type="ARBA" id="ARBA00022679"/>
    </source>
</evidence>
<dbReference type="STRING" id="869213.GCA_000517085_01521"/>
<dbReference type="PANTHER" id="PTHR43095">
    <property type="entry name" value="SUGAR KINASE"/>
    <property type="match status" value="1"/>
</dbReference>
<dbReference type="EMBL" id="BAMD01000004">
    <property type="protein sequence ID" value="GAF01955.1"/>
    <property type="molecule type" value="Genomic_DNA"/>
</dbReference>
<dbReference type="InterPro" id="IPR018484">
    <property type="entry name" value="FGGY_N"/>
</dbReference>
<dbReference type="Pfam" id="PF02782">
    <property type="entry name" value="FGGY_C"/>
    <property type="match status" value="1"/>
</dbReference>
<gene>
    <name evidence="6" type="ORF">JCM21142_1578</name>
</gene>
<keyword evidence="2" id="KW-0808">Transferase</keyword>
<dbReference type="Gene3D" id="3.30.420.40">
    <property type="match status" value="2"/>
</dbReference>
<dbReference type="AlphaFoldDB" id="W7XV53"/>
<dbReference type="Pfam" id="PF00370">
    <property type="entry name" value="FGGY_N"/>
    <property type="match status" value="1"/>
</dbReference>
<protein>
    <submittedName>
        <fullName evidence="6">L-fuculokinase</fullName>
    </submittedName>
</protein>
<keyword evidence="7" id="KW-1185">Reference proteome</keyword>
<evidence type="ECO:0000256" key="1">
    <source>
        <dbReference type="ARBA" id="ARBA00009156"/>
    </source>
</evidence>
<comment type="similarity">
    <text evidence="1">Belongs to the FGGY kinase family.</text>
</comment>
<evidence type="ECO:0000313" key="7">
    <source>
        <dbReference type="Proteomes" id="UP000019402"/>
    </source>
</evidence>
<proteinExistence type="inferred from homology"/>
<accession>W7XV53</accession>
<evidence type="ECO:0000259" key="5">
    <source>
        <dbReference type="Pfam" id="PF02782"/>
    </source>
</evidence>
<feature type="domain" description="Carbohydrate kinase FGGY N-terminal" evidence="4">
    <location>
        <begin position="2"/>
        <end position="139"/>
    </location>
</feature>